<organism evidence="2 3">
    <name type="scientific">Ricinus communis</name>
    <name type="common">Castor bean</name>
    <dbReference type="NCBI Taxonomy" id="3988"/>
    <lineage>
        <taxon>Eukaryota</taxon>
        <taxon>Viridiplantae</taxon>
        <taxon>Streptophyta</taxon>
        <taxon>Embryophyta</taxon>
        <taxon>Tracheophyta</taxon>
        <taxon>Spermatophyta</taxon>
        <taxon>Magnoliopsida</taxon>
        <taxon>eudicotyledons</taxon>
        <taxon>Gunneridae</taxon>
        <taxon>Pentapetalae</taxon>
        <taxon>rosids</taxon>
        <taxon>fabids</taxon>
        <taxon>Malpighiales</taxon>
        <taxon>Euphorbiaceae</taxon>
        <taxon>Acalyphoideae</taxon>
        <taxon>Acalypheae</taxon>
        <taxon>Ricinus</taxon>
    </lineage>
</organism>
<reference evidence="3" key="1">
    <citation type="journal article" date="2010" name="Nat. Biotechnol.">
        <title>Draft genome sequence of the oilseed species Ricinus communis.</title>
        <authorList>
            <person name="Chan A.P."/>
            <person name="Crabtree J."/>
            <person name="Zhao Q."/>
            <person name="Lorenzi H."/>
            <person name="Orvis J."/>
            <person name="Puiu D."/>
            <person name="Melake-Berhan A."/>
            <person name="Jones K.M."/>
            <person name="Redman J."/>
            <person name="Chen G."/>
            <person name="Cahoon E.B."/>
            <person name="Gedil M."/>
            <person name="Stanke M."/>
            <person name="Haas B.J."/>
            <person name="Wortman J.R."/>
            <person name="Fraser-Liggett C.M."/>
            <person name="Ravel J."/>
            <person name="Rabinowicz P.D."/>
        </authorList>
    </citation>
    <scope>NUCLEOTIDE SEQUENCE [LARGE SCALE GENOMIC DNA]</scope>
    <source>
        <strain evidence="3">cv. Hale</strain>
    </source>
</reference>
<dbReference type="eggNOG" id="KOG0940">
    <property type="taxonomic scope" value="Eukaryota"/>
</dbReference>
<feature type="region of interest" description="Disordered" evidence="1">
    <location>
        <begin position="1"/>
        <end position="42"/>
    </location>
</feature>
<dbReference type="EMBL" id="EQ974065">
    <property type="protein sequence ID" value="EEF34554.1"/>
    <property type="molecule type" value="Genomic_DNA"/>
</dbReference>
<protein>
    <submittedName>
        <fullName evidence="2">Uncharacterized protein</fullName>
    </submittedName>
</protein>
<accession>B9SPD2</accession>
<gene>
    <name evidence="2" type="ORF">RCOM_0497290</name>
</gene>
<dbReference type="Gene3D" id="3.90.1750.10">
    <property type="entry name" value="Hect, E3 ligase catalytic domains"/>
    <property type="match status" value="1"/>
</dbReference>
<dbReference type="STRING" id="3988.B9SPD2"/>
<evidence type="ECO:0000256" key="1">
    <source>
        <dbReference type="SAM" id="MobiDB-lite"/>
    </source>
</evidence>
<dbReference type="InParanoid" id="B9SPD2"/>
<keyword evidence="3" id="KW-1185">Reference proteome</keyword>
<feature type="compositionally biased region" description="Polar residues" evidence="1">
    <location>
        <begin position="28"/>
        <end position="42"/>
    </location>
</feature>
<feature type="compositionally biased region" description="Low complexity" evidence="1">
    <location>
        <begin position="7"/>
        <end position="27"/>
    </location>
</feature>
<sequence length="140" mass="15764">MWVFPAETPSDLNSPSSSSTVSETNSSGFTDGSSQANTSLNHAQRFTMESDQHSETAELLDELISWSQYLDPCLFAAFKYEKVTDPRVLKKWLWKLCEAIFNPQNPLFLACPNDPTRFYANPISMVDEDTRTPEFSNSPA</sequence>
<evidence type="ECO:0000313" key="3">
    <source>
        <dbReference type="Proteomes" id="UP000008311"/>
    </source>
</evidence>
<evidence type="ECO:0000313" key="2">
    <source>
        <dbReference type="EMBL" id="EEF34554.1"/>
    </source>
</evidence>
<name>B9SPD2_RICCO</name>
<dbReference type="Proteomes" id="UP000008311">
    <property type="component" value="Unassembled WGS sequence"/>
</dbReference>
<proteinExistence type="predicted"/>
<dbReference type="AlphaFoldDB" id="B9SPD2"/>